<accession>A0A1Q6GLJ2</accession>
<dbReference type="Proteomes" id="UP000186685">
    <property type="component" value="Unassembled WGS sequence"/>
</dbReference>
<dbReference type="RefSeq" id="WP_117670543.1">
    <property type="nucleotide sequence ID" value="NZ_CABOGR010000003.1"/>
</dbReference>
<dbReference type="Proteomes" id="UP000260862">
    <property type="component" value="Unassembled WGS sequence"/>
</dbReference>
<dbReference type="Proteomes" id="UP000283485">
    <property type="component" value="Unassembled WGS sequence"/>
</dbReference>
<reference evidence="7 8" key="2">
    <citation type="submission" date="2018-08" db="EMBL/GenBank/DDBJ databases">
        <title>A genome reference for cultivated species of the human gut microbiota.</title>
        <authorList>
            <person name="Zou Y."/>
            <person name="Xue W."/>
            <person name="Luo G."/>
        </authorList>
    </citation>
    <scope>NUCLEOTIDE SEQUENCE [LARGE SCALE GENOMIC DNA]</scope>
    <source>
        <strain evidence="4 10">AF24-16AC</strain>
        <strain evidence="5 9">AM23-23</strain>
        <strain evidence="3 7">OM06-2</strain>
        <strain evidence="2 8">TF10-3AC</strain>
    </source>
</reference>
<gene>
    <name evidence="1" type="ORF">BHV76_03395</name>
    <name evidence="5" type="ORF">DW653_14665</name>
    <name evidence="4" type="ORF">DWY14_14575</name>
    <name evidence="3" type="ORF">DXB87_16430</name>
    <name evidence="2" type="ORF">DXD04_02370</name>
</gene>
<sequence length="140" mass="15666">MKQILGTYCLLLVSLWVLVVGVFPHHHHNEAFCVSPDMETCASSSHDGCEGRHHCAGDADKHACDISCVTHLSFSVPHHLPDFTPDYTFYTLIYLSSLCLEAPSVSFERGDMISYYVEKLHARHFSAVRNFRAPPFAVVA</sequence>
<dbReference type="InterPro" id="IPR046660">
    <property type="entry name" value="DUF6769"/>
</dbReference>
<dbReference type="EMBL" id="QSQT01000003">
    <property type="protein sequence ID" value="RGK57703.1"/>
    <property type="molecule type" value="Genomic_DNA"/>
</dbReference>
<dbReference type="Proteomes" id="UP000260814">
    <property type="component" value="Unassembled WGS sequence"/>
</dbReference>
<protein>
    <submittedName>
        <fullName evidence="2">Uncharacterized protein</fullName>
    </submittedName>
</protein>
<evidence type="ECO:0000313" key="10">
    <source>
        <dbReference type="Proteomes" id="UP000285750"/>
    </source>
</evidence>
<dbReference type="Proteomes" id="UP000285750">
    <property type="component" value="Unassembled WGS sequence"/>
</dbReference>
<dbReference type="EMBL" id="QRHQ01000040">
    <property type="protein sequence ID" value="RHF86849.1"/>
    <property type="molecule type" value="Genomic_DNA"/>
</dbReference>
<dbReference type="EMBL" id="QSTW01000034">
    <property type="protein sequence ID" value="RGM85343.1"/>
    <property type="molecule type" value="Genomic_DNA"/>
</dbReference>
<dbReference type="Pfam" id="PF20558">
    <property type="entry name" value="DUF6769"/>
    <property type="match status" value="1"/>
</dbReference>
<evidence type="ECO:0000313" key="9">
    <source>
        <dbReference type="Proteomes" id="UP000283485"/>
    </source>
</evidence>
<evidence type="ECO:0000313" key="8">
    <source>
        <dbReference type="Proteomes" id="UP000260862"/>
    </source>
</evidence>
<evidence type="ECO:0000313" key="6">
    <source>
        <dbReference type="Proteomes" id="UP000186685"/>
    </source>
</evidence>
<dbReference type="EMBL" id="MNQR01000011">
    <property type="protein sequence ID" value="OKZ11799.1"/>
    <property type="molecule type" value="Genomic_DNA"/>
</dbReference>
<evidence type="ECO:0000313" key="1">
    <source>
        <dbReference type="EMBL" id="OKZ11799.1"/>
    </source>
</evidence>
<evidence type="ECO:0000313" key="5">
    <source>
        <dbReference type="EMBL" id="RHF86849.1"/>
    </source>
</evidence>
<dbReference type="EMBL" id="QRUY01000043">
    <property type="protein sequence ID" value="RGS03552.1"/>
    <property type="molecule type" value="Genomic_DNA"/>
</dbReference>
<organism evidence="2 8">
    <name type="scientific">Phocaeicola plebeius</name>
    <dbReference type="NCBI Taxonomy" id="310297"/>
    <lineage>
        <taxon>Bacteria</taxon>
        <taxon>Pseudomonadati</taxon>
        <taxon>Bacteroidota</taxon>
        <taxon>Bacteroidia</taxon>
        <taxon>Bacteroidales</taxon>
        <taxon>Bacteroidaceae</taxon>
        <taxon>Phocaeicola</taxon>
    </lineage>
</organism>
<evidence type="ECO:0000313" key="3">
    <source>
        <dbReference type="EMBL" id="RGM85343.1"/>
    </source>
</evidence>
<proteinExistence type="predicted"/>
<name>A0A1Q6GLJ2_9BACT</name>
<comment type="caution">
    <text evidence="2">The sequence shown here is derived from an EMBL/GenBank/DDBJ whole genome shotgun (WGS) entry which is preliminary data.</text>
</comment>
<dbReference type="AlphaFoldDB" id="A0A1Q6GLJ2"/>
<evidence type="ECO:0000313" key="7">
    <source>
        <dbReference type="Proteomes" id="UP000260814"/>
    </source>
</evidence>
<reference evidence="1 6" key="1">
    <citation type="journal article" date="2016" name="Nat. Biotechnol.">
        <title>Measurement of bacterial replication rates in microbial communities.</title>
        <authorList>
            <person name="Brown C.T."/>
            <person name="Olm M.R."/>
            <person name="Thomas B.C."/>
            <person name="Banfield J.F."/>
        </authorList>
    </citation>
    <scope>NUCLEOTIDE SEQUENCE [LARGE SCALE GENOMIC DNA]</scope>
    <source>
        <strain evidence="1">45_130</strain>
    </source>
</reference>
<evidence type="ECO:0000313" key="2">
    <source>
        <dbReference type="EMBL" id="RGK57703.1"/>
    </source>
</evidence>
<evidence type="ECO:0000313" key="4">
    <source>
        <dbReference type="EMBL" id="RGS03552.1"/>
    </source>
</evidence>
<keyword evidence="8" id="KW-1185">Reference proteome</keyword>